<dbReference type="AlphaFoldDB" id="I4I3Y2"/>
<name>I4I3Y2_MICAE</name>
<protein>
    <submittedName>
        <fullName evidence="1">Uncharacterized protein</fullName>
    </submittedName>
</protein>
<gene>
    <name evidence="1" type="ORF">MICAG_660017</name>
</gene>
<organism evidence="1 2">
    <name type="scientific">Microcystis aeruginosa PCC 9808</name>
    <dbReference type="NCBI Taxonomy" id="1160284"/>
    <lineage>
        <taxon>Bacteria</taxon>
        <taxon>Bacillati</taxon>
        <taxon>Cyanobacteriota</taxon>
        <taxon>Cyanophyceae</taxon>
        <taxon>Oscillatoriophycideae</taxon>
        <taxon>Chroococcales</taxon>
        <taxon>Microcystaceae</taxon>
        <taxon>Microcystis</taxon>
    </lineage>
</organism>
<comment type="caution">
    <text evidence="1">The sequence shown here is derived from an EMBL/GenBank/DDBJ whole genome shotgun (WGS) entry which is preliminary data.</text>
</comment>
<dbReference type="EMBL" id="CAIN01000443">
    <property type="protein sequence ID" value="CCI29006.1"/>
    <property type="molecule type" value="Genomic_DNA"/>
</dbReference>
<accession>I4I3Y2</accession>
<evidence type="ECO:0000313" key="1">
    <source>
        <dbReference type="EMBL" id="CCI29006.1"/>
    </source>
</evidence>
<evidence type="ECO:0000313" key="2">
    <source>
        <dbReference type="Proteomes" id="UP000005291"/>
    </source>
</evidence>
<reference evidence="1 2" key="1">
    <citation type="submission" date="2012-04" db="EMBL/GenBank/DDBJ databases">
        <authorList>
            <person name="Genoscope - CEA"/>
        </authorList>
    </citation>
    <scope>NUCLEOTIDE SEQUENCE [LARGE SCALE GENOMIC DNA]</scope>
    <source>
        <strain evidence="1 2">9808</strain>
    </source>
</reference>
<dbReference type="HOGENOM" id="CLU_2735510_0_0_3"/>
<sequence>MIFRHINTFPLMIKGVASAAWRLNCLVYGLFLSYQSGDILKAKVSFLFACMAEYAFSGEWGSGVWGVGCRV</sequence>
<proteinExistence type="predicted"/>
<dbReference type="Proteomes" id="UP000005291">
    <property type="component" value="Unassembled WGS sequence"/>
</dbReference>